<evidence type="ECO:0000256" key="4">
    <source>
        <dbReference type="ARBA" id="ARBA00022737"/>
    </source>
</evidence>
<dbReference type="Pfam" id="PF00581">
    <property type="entry name" value="Rhodanese"/>
    <property type="match status" value="2"/>
</dbReference>
<reference evidence="10 11" key="1">
    <citation type="submission" date="2019-08" db="EMBL/GenBank/DDBJ databases">
        <authorList>
            <person name="Peeters C."/>
        </authorList>
    </citation>
    <scope>NUCLEOTIDE SEQUENCE [LARGE SCALE GENOMIC DNA]</scope>
    <source>
        <strain evidence="10 11">LMG 31108</strain>
    </source>
</reference>
<keyword evidence="10" id="KW-0670">Pyruvate</keyword>
<feature type="domain" description="Rhodanese" evidence="9">
    <location>
        <begin position="33"/>
        <end position="150"/>
    </location>
</feature>
<proteinExistence type="predicted"/>
<dbReference type="CDD" id="cd01449">
    <property type="entry name" value="TST_Repeat_2"/>
    <property type="match status" value="1"/>
</dbReference>
<keyword evidence="4" id="KW-0677">Repeat</keyword>
<dbReference type="InterPro" id="IPR036873">
    <property type="entry name" value="Rhodanese-like_dom_sf"/>
</dbReference>
<sequence>MLNTDTDAIPMTMKDLAGAPPLVDVQWLAENLGREDIVVLDGTLFLPGEGKSGFMSYLDGHIPGARFFDIDVFSDPDTDLPHMVPSAGRFASLAGALGIENRQHLVIYDAKGLFSAARVWWLFRLFGHDRVSVLDGGLPKWRSAGHPVEQRGGAHWSPTTFAVAFRAALLRGLGDMDENLRTGAQQVLDARPAARFDGRVPEPRQGVRSGHVPASRSLPYTDLLREDKTMLAPDVLRATFQSVGVDASTPVVATCGSGVTAAVLCLAMEVAGLSRGALYDGAWAEWGTCR</sequence>
<comment type="subcellular location">
    <subcellularLocation>
        <location evidence="1">Cytoplasm</location>
    </subcellularLocation>
</comment>
<dbReference type="PROSITE" id="PS50206">
    <property type="entry name" value="RHODANESE_3"/>
    <property type="match status" value="2"/>
</dbReference>
<evidence type="ECO:0000256" key="5">
    <source>
        <dbReference type="ARBA" id="ARBA00051793"/>
    </source>
</evidence>
<protein>
    <recommendedName>
        <fullName evidence="7">3-mercaptopyruvate sulfurtransferase</fullName>
        <ecNumber evidence="6">2.8.1.2</ecNumber>
    </recommendedName>
    <alternativeName>
        <fullName evidence="8">Rhodanese-like protein</fullName>
    </alternativeName>
</protein>
<dbReference type="Proteomes" id="UP000406256">
    <property type="component" value="Unassembled WGS sequence"/>
</dbReference>
<evidence type="ECO:0000256" key="2">
    <source>
        <dbReference type="ARBA" id="ARBA00022490"/>
    </source>
</evidence>
<dbReference type="PROSITE" id="PS00380">
    <property type="entry name" value="RHODANESE_1"/>
    <property type="match status" value="1"/>
</dbReference>
<evidence type="ECO:0000256" key="6">
    <source>
        <dbReference type="ARBA" id="ARBA00066832"/>
    </source>
</evidence>
<dbReference type="GO" id="GO:0004792">
    <property type="term" value="F:thiosulfate-cyanide sulfurtransferase activity"/>
    <property type="evidence" value="ECO:0007669"/>
    <property type="project" value="InterPro"/>
</dbReference>
<dbReference type="EMBL" id="CABPSB010000011">
    <property type="protein sequence ID" value="VVE22771.1"/>
    <property type="molecule type" value="Genomic_DNA"/>
</dbReference>
<name>A0A5E4WEC1_9BURK</name>
<dbReference type="FunFam" id="3.40.250.10:FF:000015">
    <property type="entry name" value="Sulfurtransferase"/>
    <property type="match status" value="1"/>
</dbReference>
<dbReference type="Gene3D" id="3.40.250.10">
    <property type="entry name" value="Rhodanese-like domain"/>
    <property type="match status" value="2"/>
</dbReference>
<evidence type="ECO:0000313" key="10">
    <source>
        <dbReference type="EMBL" id="VVE22771.1"/>
    </source>
</evidence>
<dbReference type="AlphaFoldDB" id="A0A5E4WEC1"/>
<keyword evidence="3 10" id="KW-0808">Transferase</keyword>
<keyword evidence="11" id="KW-1185">Reference proteome</keyword>
<evidence type="ECO:0000313" key="11">
    <source>
        <dbReference type="Proteomes" id="UP000406256"/>
    </source>
</evidence>
<dbReference type="InterPro" id="IPR001763">
    <property type="entry name" value="Rhodanese-like_dom"/>
</dbReference>
<accession>A0A5E4WEC1</accession>
<dbReference type="NCBIfam" id="NF008557">
    <property type="entry name" value="PRK11493.1"/>
    <property type="match status" value="1"/>
</dbReference>
<dbReference type="SUPFAM" id="SSF52821">
    <property type="entry name" value="Rhodanese/Cell cycle control phosphatase"/>
    <property type="match status" value="2"/>
</dbReference>
<keyword evidence="2" id="KW-0963">Cytoplasm</keyword>
<dbReference type="InterPro" id="IPR045078">
    <property type="entry name" value="TST/MPST-like"/>
</dbReference>
<dbReference type="GO" id="GO:0016784">
    <property type="term" value="F:3-mercaptopyruvate sulfurtransferase activity"/>
    <property type="evidence" value="ECO:0007669"/>
    <property type="project" value="UniProtKB-EC"/>
</dbReference>
<comment type="catalytic activity">
    <reaction evidence="5">
        <text>2-oxo-3-sulfanylpropanoate + [thioredoxin]-dithiol = [thioredoxin]-disulfide + hydrogen sulfide + pyruvate + H(+)</text>
        <dbReference type="Rhea" id="RHEA:21740"/>
        <dbReference type="Rhea" id="RHEA-COMP:10698"/>
        <dbReference type="Rhea" id="RHEA-COMP:10700"/>
        <dbReference type="ChEBI" id="CHEBI:15361"/>
        <dbReference type="ChEBI" id="CHEBI:15378"/>
        <dbReference type="ChEBI" id="CHEBI:29919"/>
        <dbReference type="ChEBI" id="CHEBI:29950"/>
        <dbReference type="ChEBI" id="CHEBI:50058"/>
        <dbReference type="ChEBI" id="CHEBI:57678"/>
        <dbReference type="EC" id="2.8.1.2"/>
    </reaction>
    <physiologicalReaction direction="left-to-right" evidence="5">
        <dbReference type="Rhea" id="RHEA:21741"/>
    </physiologicalReaction>
</comment>
<evidence type="ECO:0000259" key="9">
    <source>
        <dbReference type="PROSITE" id="PS50206"/>
    </source>
</evidence>
<dbReference type="CDD" id="cd01448">
    <property type="entry name" value="TST_Repeat_1"/>
    <property type="match status" value="1"/>
</dbReference>
<gene>
    <name evidence="10" type="primary">sseA</name>
    <name evidence="10" type="ORF">PAN31108_03219</name>
</gene>
<dbReference type="EC" id="2.8.1.2" evidence="6"/>
<dbReference type="PANTHER" id="PTHR11364:SF27">
    <property type="entry name" value="SULFURTRANSFERASE"/>
    <property type="match status" value="1"/>
</dbReference>
<organism evidence="10 11">
    <name type="scientific">Pandoraea anhela</name>
    <dbReference type="NCBI Taxonomy" id="2508295"/>
    <lineage>
        <taxon>Bacteria</taxon>
        <taxon>Pseudomonadati</taxon>
        <taxon>Pseudomonadota</taxon>
        <taxon>Betaproteobacteria</taxon>
        <taxon>Burkholderiales</taxon>
        <taxon>Burkholderiaceae</taxon>
        <taxon>Pandoraea</taxon>
    </lineage>
</organism>
<evidence type="ECO:0000256" key="1">
    <source>
        <dbReference type="ARBA" id="ARBA00004496"/>
    </source>
</evidence>
<evidence type="ECO:0000256" key="7">
    <source>
        <dbReference type="ARBA" id="ARBA00070833"/>
    </source>
</evidence>
<evidence type="ECO:0000256" key="8">
    <source>
        <dbReference type="ARBA" id="ARBA00078354"/>
    </source>
</evidence>
<dbReference type="FunFam" id="3.40.250.10:FF:000001">
    <property type="entry name" value="Sulfurtransferase"/>
    <property type="match status" value="1"/>
</dbReference>
<feature type="domain" description="Rhodanese" evidence="9">
    <location>
        <begin position="181"/>
        <end position="288"/>
    </location>
</feature>
<dbReference type="GO" id="GO:0005737">
    <property type="term" value="C:cytoplasm"/>
    <property type="evidence" value="ECO:0007669"/>
    <property type="project" value="UniProtKB-SubCell"/>
</dbReference>
<dbReference type="PANTHER" id="PTHR11364">
    <property type="entry name" value="THIOSULFATE SULFERTANSFERASE"/>
    <property type="match status" value="1"/>
</dbReference>
<dbReference type="SMART" id="SM00450">
    <property type="entry name" value="RHOD"/>
    <property type="match status" value="2"/>
</dbReference>
<evidence type="ECO:0000256" key="3">
    <source>
        <dbReference type="ARBA" id="ARBA00022679"/>
    </source>
</evidence>
<dbReference type="InterPro" id="IPR001307">
    <property type="entry name" value="Thiosulphate_STrfase_CS"/>
</dbReference>